<keyword evidence="5" id="KW-0165">Cleavage on pair of basic residues</keyword>
<proteinExistence type="inferred from homology"/>
<dbReference type="OrthoDB" id="6360815at2759"/>
<dbReference type="GO" id="GO:0071855">
    <property type="term" value="F:neuropeptide receptor binding"/>
    <property type="evidence" value="ECO:0007669"/>
    <property type="project" value="EnsemblMetazoa"/>
</dbReference>
<keyword evidence="10" id="KW-1185">Reference proteome</keyword>
<dbReference type="InterPro" id="IPR013259">
    <property type="entry name" value="Sulfakinin"/>
</dbReference>
<gene>
    <name evidence="9" type="primary">Dwil\GK11022</name>
    <name evidence="9" type="ORF">Dwil_GK11022</name>
</gene>
<comment type="subcellular location">
    <subcellularLocation>
        <location evidence="1">Secreted</location>
    </subcellularLocation>
</comment>
<dbReference type="GO" id="GO:0005576">
    <property type="term" value="C:extracellular region"/>
    <property type="evidence" value="ECO:0007669"/>
    <property type="project" value="UniProtKB-SubCell"/>
</dbReference>
<keyword evidence="6" id="KW-0027">Amidation</keyword>
<evidence type="ECO:0000256" key="4">
    <source>
        <dbReference type="ARBA" id="ARBA00022525"/>
    </source>
</evidence>
<dbReference type="GO" id="GO:0006940">
    <property type="term" value="P:regulation of smooth muscle contraction"/>
    <property type="evidence" value="ECO:0007669"/>
    <property type="project" value="EnsemblMetazoa"/>
</dbReference>
<protein>
    <recommendedName>
        <fullName evidence="3">Drosulfakinins</fullName>
    </recommendedName>
</protein>
<dbReference type="OMA" id="FGDRRNQ"/>
<dbReference type="AlphaFoldDB" id="B4N8I9"/>
<feature type="region of interest" description="Disordered" evidence="8">
    <location>
        <begin position="49"/>
        <end position="69"/>
    </location>
</feature>
<dbReference type="eggNOG" id="ENOG502SESC">
    <property type="taxonomic scope" value="Eukaryota"/>
</dbReference>
<keyword evidence="4" id="KW-0964">Secreted</keyword>
<name>B4N8I9_DROWI</name>
<evidence type="ECO:0000256" key="8">
    <source>
        <dbReference type="SAM" id="MobiDB-lite"/>
    </source>
</evidence>
<dbReference type="Proteomes" id="UP000007798">
    <property type="component" value="Unassembled WGS sequence"/>
</dbReference>
<dbReference type="Pfam" id="PF08257">
    <property type="entry name" value="Sulfakinin"/>
    <property type="match status" value="2"/>
</dbReference>
<dbReference type="EMBL" id="CH964232">
    <property type="protein sequence ID" value="EDW81440.1"/>
    <property type="molecule type" value="Genomic_DNA"/>
</dbReference>
<evidence type="ECO:0000256" key="6">
    <source>
        <dbReference type="ARBA" id="ARBA00022815"/>
    </source>
</evidence>
<evidence type="ECO:0000256" key="5">
    <source>
        <dbReference type="ARBA" id="ARBA00022685"/>
    </source>
</evidence>
<organism evidence="9 10">
    <name type="scientific">Drosophila willistoni</name>
    <name type="common">Fruit fly</name>
    <dbReference type="NCBI Taxonomy" id="7260"/>
    <lineage>
        <taxon>Eukaryota</taxon>
        <taxon>Metazoa</taxon>
        <taxon>Ecdysozoa</taxon>
        <taxon>Arthropoda</taxon>
        <taxon>Hexapoda</taxon>
        <taxon>Insecta</taxon>
        <taxon>Pterygota</taxon>
        <taxon>Neoptera</taxon>
        <taxon>Endopterygota</taxon>
        <taxon>Diptera</taxon>
        <taxon>Brachycera</taxon>
        <taxon>Muscomorpha</taxon>
        <taxon>Ephydroidea</taxon>
        <taxon>Drosophilidae</taxon>
        <taxon>Drosophila</taxon>
        <taxon>Sophophora</taxon>
    </lineage>
</organism>
<dbReference type="GO" id="GO:0002121">
    <property type="term" value="P:inter-male aggressive behavior"/>
    <property type="evidence" value="ECO:0007669"/>
    <property type="project" value="EnsemblMetazoa"/>
</dbReference>
<evidence type="ECO:0000256" key="1">
    <source>
        <dbReference type="ARBA" id="ARBA00004613"/>
    </source>
</evidence>
<dbReference type="GO" id="GO:0007528">
    <property type="term" value="P:neuromuscular junction development"/>
    <property type="evidence" value="ECO:0007669"/>
    <property type="project" value="EnsemblMetazoa"/>
</dbReference>
<dbReference type="FunCoup" id="B4N8I9">
    <property type="interactions" value="100"/>
</dbReference>
<dbReference type="InterPro" id="IPR013152">
    <property type="entry name" value="Gastrin/cholecystokinin_CS"/>
</dbReference>
<keyword evidence="7" id="KW-0527">Neuropeptide</keyword>
<dbReference type="GO" id="GO:0033555">
    <property type="term" value="P:multicellular organismal response to stress"/>
    <property type="evidence" value="ECO:0007669"/>
    <property type="project" value="EnsemblMetazoa"/>
</dbReference>
<evidence type="ECO:0000313" key="10">
    <source>
        <dbReference type="Proteomes" id="UP000007798"/>
    </source>
</evidence>
<dbReference type="GO" id="GO:0005184">
    <property type="term" value="F:neuropeptide hormone activity"/>
    <property type="evidence" value="ECO:0007669"/>
    <property type="project" value="EnsemblMetazoa"/>
</dbReference>
<dbReference type="HOGENOM" id="CLU_1847224_0_0_1"/>
<dbReference type="GO" id="GO:0008345">
    <property type="term" value="P:larval locomotory behavior"/>
    <property type="evidence" value="ECO:0007669"/>
    <property type="project" value="EnsemblMetazoa"/>
</dbReference>
<dbReference type="GO" id="GO:0007204">
    <property type="term" value="P:positive regulation of cytosolic calcium ion concentration"/>
    <property type="evidence" value="ECO:0007669"/>
    <property type="project" value="EnsemblMetazoa"/>
</dbReference>
<dbReference type="GO" id="GO:0008343">
    <property type="term" value="P:adult feeding behavior"/>
    <property type="evidence" value="ECO:0007669"/>
    <property type="project" value="EnsemblMetazoa"/>
</dbReference>
<evidence type="ECO:0000256" key="2">
    <source>
        <dbReference type="ARBA" id="ARBA00006273"/>
    </source>
</evidence>
<dbReference type="GO" id="GO:0007218">
    <property type="term" value="P:neuropeptide signaling pathway"/>
    <property type="evidence" value="ECO:0007669"/>
    <property type="project" value="UniProtKB-KW"/>
</dbReference>
<evidence type="ECO:0000256" key="7">
    <source>
        <dbReference type="ARBA" id="ARBA00023320"/>
    </source>
</evidence>
<sequence length="141" mass="16151">MSHRRCNICALALPLFVFIFYFLMVVPTPCKSASLEVGKQEQQLQDLETKMDTGAGPSDGDTFGISTGRFENRRNQRSIGFGPKSMKISRSRIPIELDFLLDNDDERLKSKRFDDYGHMRFGKRGGGEDQFDDYGHMRFGR</sequence>
<evidence type="ECO:0000256" key="3">
    <source>
        <dbReference type="ARBA" id="ARBA00021505"/>
    </source>
</evidence>
<accession>B4N8I9</accession>
<dbReference type="STRING" id="7260.B4N8I9"/>
<dbReference type="PROSITE" id="PS00259">
    <property type="entry name" value="GASTRIN"/>
    <property type="match status" value="1"/>
</dbReference>
<dbReference type="InParanoid" id="B4N8I9"/>
<dbReference type="KEGG" id="dwi:6646916"/>
<dbReference type="GO" id="GO:0008344">
    <property type="term" value="P:adult locomotory behavior"/>
    <property type="evidence" value="ECO:0007669"/>
    <property type="project" value="EnsemblMetazoa"/>
</dbReference>
<evidence type="ECO:0000313" key="9">
    <source>
        <dbReference type="EMBL" id="EDW81440.1"/>
    </source>
</evidence>
<dbReference type="PhylomeDB" id="B4N8I9"/>
<comment type="similarity">
    <text evidence="2">Belongs to the gastrin/cholecystokinin family.</text>
</comment>
<reference evidence="9 10" key="1">
    <citation type="journal article" date="2007" name="Nature">
        <title>Evolution of genes and genomes on the Drosophila phylogeny.</title>
        <authorList>
            <consortium name="Drosophila 12 Genomes Consortium"/>
            <person name="Clark A.G."/>
            <person name="Eisen M.B."/>
            <person name="Smith D.R."/>
            <person name="Bergman C.M."/>
            <person name="Oliver B."/>
            <person name="Markow T.A."/>
            <person name="Kaufman T.C."/>
            <person name="Kellis M."/>
            <person name="Gelbart W."/>
            <person name="Iyer V.N."/>
            <person name="Pollard D.A."/>
            <person name="Sackton T.B."/>
            <person name="Larracuente A.M."/>
            <person name="Singh N.D."/>
            <person name="Abad J.P."/>
            <person name="Abt D.N."/>
            <person name="Adryan B."/>
            <person name="Aguade M."/>
            <person name="Akashi H."/>
            <person name="Anderson W.W."/>
            <person name="Aquadro C.F."/>
            <person name="Ardell D.H."/>
            <person name="Arguello R."/>
            <person name="Artieri C.G."/>
            <person name="Barbash D.A."/>
            <person name="Barker D."/>
            <person name="Barsanti P."/>
            <person name="Batterham P."/>
            <person name="Batzoglou S."/>
            <person name="Begun D."/>
            <person name="Bhutkar A."/>
            <person name="Blanco E."/>
            <person name="Bosak S.A."/>
            <person name="Bradley R.K."/>
            <person name="Brand A.D."/>
            <person name="Brent M.R."/>
            <person name="Brooks A.N."/>
            <person name="Brown R.H."/>
            <person name="Butlin R.K."/>
            <person name="Caggese C."/>
            <person name="Calvi B.R."/>
            <person name="Bernardo de Carvalho A."/>
            <person name="Caspi A."/>
            <person name="Castrezana S."/>
            <person name="Celniker S.E."/>
            <person name="Chang J.L."/>
            <person name="Chapple C."/>
            <person name="Chatterji S."/>
            <person name="Chinwalla A."/>
            <person name="Civetta A."/>
            <person name="Clifton S.W."/>
            <person name="Comeron J.M."/>
            <person name="Costello J.C."/>
            <person name="Coyne J.A."/>
            <person name="Daub J."/>
            <person name="David R.G."/>
            <person name="Delcher A.L."/>
            <person name="Delehaunty K."/>
            <person name="Do C.B."/>
            <person name="Ebling H."/>
            <person name="Edwards K."/>
            <person name="Eickbush T."/>
            <person name="Evans J.D."/>
            <person name="Filipski A."/>
            <person name="Findeiss S."/>
            <person name="Freyhult E."/>
            <person name="Fulton L."/>
            <person name="Fulton R."/>
            <person name="Garcia A.C."/>
            <person name="Gardiner A."/>
            <person name="Garfield D.A."/>
            <person name="Garvin B.E."/>
            <person name="Gibson G."/>
            <person name="Gilbert D."/>
            <person name="Gnerre S."/>
            <person name="Godfrey J."/>
            <person name="Good R."/>
            <person name="Gotea V."/>
            <person name="Gravely B."/>
            <person name="Greenberg A.J."/>
            <person name="Griffiths-Jones S."/>
            <person name="Gross S."/>
            <person name="Guigo R."/>
            <person name="Gustafson E.A."/>
            <person name="Haerty W."/>
            <person name="Hahn M.W."/>
            <person name="Halligan D.L."/>
            <person name="Halpern A.L."/>
            <person name="Halter G.M."/>
            <person name="Han M.V."/>
            <person name="Heger A."/>
            <person name="Hillier L."/>
            <person name="Hinrichs A.S."/>
            <person name="Holmes I."/>
            <person name="Hoskins R.A."/>
            <person name="Hubisz M.J."/>
            <person name="Hultmark D."/>
            <person name="Huntley M.A."/>
            <person name="Jaffe D.B."/>
            <person name="Jagadeeshan S."/>
            <person name="Jeck W.R."/>
            <person name="Johnson J."/>
            <person name="Jones C.D."/>
            <person name="Jordan W.C."/>
            <person name="Karpen G.H."/>
            <person name="Kataoka E."/>
            <person name="Keightley P.D."/>
            <person name="Kheradpour P."/>
            <person name="Kirkness E.F."/>
            <person name="Koerich L.B."/>
            <person name="Kristiansen K."/>
            <person name="Kudrna D."/>
            <person name="Kulathinal R.J."/>
            <person name="Kumar S."/>
            <person name="Kwok R."/>
            <person name="Lander E."/>
            <person name="Langley C.H."/>
            <person name="Lapoint R."/>
            <person name="Lazzaro B.P."/>
            <person name="Lee S.J."/>
            <person name="Levesque L."/>
            <person name="Li R."/>
            <person name="Lin C.F."/>
            <person name="Lin M.F."/>
            <person name="Lindblad-Toh K."/>
            <person name="Llopart A."/>
            <person name="Long M."/>
            <person name="Low L."/>
            <person name="Lozovsky E."/>
            <person name="Lu J."/>
            <person name="Luo M."/>
            <person name="Machado C.A."/>
            <person name="Makalowski W."/>
            <person name="Marzo M."/>
            <person name="Matsuda M."/>
            <person name="Matzkin L."/>
            <person name="McAllister B."/>
            <person name="McBride C.S."/>
            <person name="McKernan B."/>
            <person name="McKernan K."/>
            <person name="Mendez-Lago M."/>
            <person name="Minx P."/>
            <person name="Mollenhauer M.U."/>
            <person name="Montooth K."/>
            <person name="Mount S.M."/>
            <person name="Mu X."/>
            <person name="Myers E."/>
            <person name="Negre B."/>
            <person name="Newfeld S."/>
            <person name="Nielsen R."/>
            <person name="Noor M.A."/>
            <person name="O'Grady P."/>
            <person name="Pachter L."/>
            <person name="Papaceit M."/>
            <person name="Parisi M.J."/>
            <person name="Parisi M."/>
            <person name="Parts L."/>
            <person name="Pedersen J.S."/>
            <person name="Pesole G."/>
            <person name="Phillippy A.M."/>
            <person name="Ponting C.P."/>
            <person name="Pop M."/>
            <person name="Porcelli D."/>
            <person name="Powell J.R."/>
            <person name="Prohaska S."/>
            <person name="Pruitt K."/>
            <person name="Puig M."/>
            <person name="Quesneville H."/>
            <person name="Ram K.R."/>
            <person name="Rand D."/>
            <person name="Rasmussen M.D."/>
            <person name="Reed L.K."/>
            <person name="Reenan R."/>
            <person name="Reily A."/>
            <person name="Remington K.A."/>
            <person name="Rieger T.T."/>
            <person name="Ritchie M.G."/>
            <person name="Robin C."/>
            <person name="Rogers Y.H."/>
            <person name="Rohde C."/>
            <person name="Rozas J."/>
            <person name="Rubenfield M.J."/>
            <person name="Ruiz A."/>
            <person name="Russo S."/>
            <person name="Salzberg S.L."/>
            <person name="Sanchez-Gracia A."/>
            <person name="Saranga D.J."/>
            <person name="Sato H."/>
            <person name="Schaeffer S.W."/>
            <person name="Schatz M.C."/>
            <person name="Schlenke T."/>
            <person name="Schwartz R."/>
            <person name="Segarra C."/>
            <person name="Singh R.S."/>
            <person name="Sirot L."/>
            <person name="Sirota M."/>
            <person name="Sisneros N.B."/>
            <person name="Smith C.D."/>
            <person name="Smith T.F."/>
            <person name="Spieth J."/>
            <person name="Stage D.E."/>
            <person name="Stark A."/>
            <person name="Stephan W."/>
            <person name="Strausberg R.L."/>
            <person name="Strempel S."/>
            <person name="Sturgill D."/>
            <person name="Sutton G."/>
            <person name="Sutton G.G."/>
            <person name="Tao W."/>
            <person name="Teichmann S."/>
            <person name="Tobari Y.N."/>
            <person name="Tomimura Y."/>
            <person name="Tsolas J.M."/>
            <person name="Valente V.L."/>
            <person name="Venter E."/>
            <person name="Venter J.C."/>
            <person name="Vicario S."/>
            <person name="Vieira F.G."/>
            <person name="Vilella A.J."/>
            <person name="Villasante A."/>
            <person name="Walenz B."/>
            <person name="Wang J."/>
            <person name="Wasserman M."/>
            <person name="Watts T."/>
            <person name="Wilson D."/>
            <person name="Wilson R.K."/>
            <person name="Wing R.A."/>
            <person name="Wolfner M.F."/>
            <person name="Wong A."/>
            <person name="Wong G.K."/>
            <person name="Wu C.I."/>
            <person name="Wu G."/>
            <person name="Yamamoto D."/>
            <person name="Yang H.P."/>
            <person name="Yang S.P."/>
            <person name="Yorke J.A."/>
            <person name="Yoshida K."/>
            <person name="Zdobnov E."/>
            <person name="Zhang P."/>
            <person name="Zhang Y."/>
            <person name="Zimin A.V."/>
            <person name="Baldwin J."/>
            <person name="Abdouelleil A."/>
            <person name="Abdulkadir J."/>
            <person name="Abebe A."/>
            <person name="Abera B."/>
            <person name="Abreu J."/>
            <person name="Acer S.C."/>
            <person name="Aftuck L."/>
            <person name="Alexander A."/>
            <person name="An P."/>
            <person name="Anderson E."/>
            <person name="Anderson S."/>
            <person name="Arachi H."/>
            <person name="Azer M."/>
            <person name="Bachantsang P."/>
            <person name="Barry A."/>
            <person name="Bayul T."/>
            <person name="Berlin A."/>
            <person name="Bessette D."/>
            <person name="Bloom T."/>
            <person name="Blye J."/>
            <person name="Boguslavskiy L."/>
            <person name="Bonnet C."/>
            <person name="Boukhgalter B."/>
            <person name="Bourzgui I."/>
            <person name="Brown A."/>
            <person name="Cahill P."/>
            <person name="Channer S."/>
            <person name="Cheshatsang Y."/>
            <person name="Chuda L."/>
            <person name="Citroen M."/>
            <person name="Collymore A."/>
            <person name="Cooke P."/>
            <person name="Costello M."/>
            <person name="D'Aco K."/>
            <person name="Daza R."/>
            <person name="De Haan G."/>
            <person name="DeGray S."/>
            <person name="DeMaso C."/>
            <person name="Dhargay N."/>
            <person name="Dooley K."/>
            <person name="Dooley E."/>
            <person name="Doricent M."/>
            <person name="Dorje P."/>
            <person name="Dorjee K."/>
            <person name="Dupes A."/>
            <person name="Elong R."/>
            <person name="Falk J."/>
            <person name="Farina A."/>
            <person name="Faro S."/>
            <person name="Ferguson D."/>
            <person name="Fisher S."/>
            <person name="Foley C.D."/>
            <person name="Franke A."/>
            <person name="Friedrich D."/>
            <person name="Gadbois L."/>
            <person name="Gearin G."/>
            <person name="Gearin C.R."/>
            <person name="Giannoukos G."/>
            <person name="Goode T."/>
            <person name="Graham J."/>
            <person name="Grandbois E."/>
            <person name="Grewal S."/>
            <person name="Gyaltsen K."/>
            <person name="Hafez N."/>
            <person name="Hagos B."/>
            <person name="Hall J."/>
            <person name="Henson C."/>
            <person name="Hollinger A."/>
            <person name="Honan T."/>
            <person name="Huard M.D."/>
            <person name="Hughes L."/>
            <person name="Hurhula B."/>
            <person name="Husby M.E."/>
            <person name="Kamat A."/>
            <person name="Kanga B."/>
            <person name="Kashin S."/>
            <person name="Khazanovich D."/>
            <person name="Kisner P."/>
            <person name="Lance K."/>
            <person name="Lara M."/>
            <person name="Lee W."/>
            <person name="Lennon N."/>
            <person name="Letendre F."/>
            <person name="LeVine R."/>
            <person name="Lipovsky A."/>
            <person name="Liu X."/>
            <person name="Liu J."/>
            <person name="Liu S."/>
            <person name="Lokyitsang T."/>
            <person name="Lokyitsang Y."/>
            <person name="Lubonja R."/>
            <person name="Lui A."/>
            <person name="MacDonald P."/>
            <person name="Magnisalis V."/>
            <person name="Maru K."/>
            <person name="Matthews C."/>
            <person name="McCusker W."/>
            <person name="McDonough S."/>
            <person name="Mehta T."/>
            <person name="Meldrim J."/>
            <person name="Meneus L."/>
            <person name="Mihai O."/>
            <person name="Mihalev A."/>
            <person name="Mihova T."/>
            <person name="Mittelman R."/>
            <person name="Mlenga V."/>
            <person name="Montmayeur A."/>
            <person name="Mulrain L."/>
            <person name="Navidi A."/>
            <person name="Naylor J."/>
            <person name="Negash T."/>
            <person name="Nguyen T."/>
            <person name="Nguyen N."/>
            <person name="Nicol R."/>
            <person name="Norbu C."/>
            <person name="Norbu N."/>
            <person name="Novod N."/>
            <person name="O'Neill B."/>
            <person name="Osman S."/>
            <person name="Markiewicz E."/>
            <person name="Oyono O.L."/>
            <person name="Patti C."/>
            <person name="Phunkhang P."/>
            <person name="Pierre F."/>
            <person name="Priest M."/>
            <person name="Raghuraman S."/>
            <person name="Rege F."/>
            <person name="Reyes R."/>
            <person name="Rise C."/>
            <person name="Rogov P."/>
            <person name="Ross K."/>
            <person name="Ryan E."/>
            <person name="Settipalli S."/>
            <person name="Shea T."/>
            <person name="Sherpa N."/>
            <person name="Shi L."/>
            <person name="Shih D."/>
            <person name="Sparrow T."/>
            <person name="Spaulding J."/>
            <person name="Stalker J."/>
            <person name="Stange-Thomann N."/>
            <person name="Stavropoulos S."/>
            <person name="Stone C."/>
            <person name="Strader C."/>
            <person name="Tesfaye S."/>
            <person name="Thomson T."/>
            <person name="Thoulutsang Y."/>
            <person name="Thoulutsang D."/>
            <person name="Topham K."/>
            <person name="Topping I."/>
            <person name="Tsamla T."/>
            <person name="Vassiliev H."/>
            <person name="Vo A."/>
            <person name="Wangchuk T."/>
            <person name="Wangdi T."/>
            <person name="Weiand M."/>
            <person name="Wilkinson J."/>
            <person name="Wilson A."/>
            <person name="Yadav S."/>
            <person name="Young G."/>
            <person name="Yu Q."/>
            <person name="Zembek L."/>
            <person name="Zhong D."/>
            <person name="Zimmer A."/>
            <person name="Zwirko Z."/>
            <person name="Jaffe D.B."/>
            <person name="Alvarez P."/>
            <person name="Brockman W."/>
            <person name="Butler J."/>
            <person name="Chin C."/>
            <person name="Gnerre S."/>
            <person name="Grabherr M."/>
            <person name="Kleber M."/>
            <person name="Mauceli E."/>
            <person name="MacCallum I."/>
        </authorList>
    </citation>
    <scope>NUCLEOTIDE SEQUENCE [LARGE SCALE GENOMIC DNA]</scope>
    <source>
        <strain evidence="10">Tucson 14030-0811.24</strain>
    </source>
</reference>